<gene>
    <name evidence="1" type="ORF">QBC37DRAFT_300559</name>
</gene>
<evidence type="ECO:0000313" key="2">
    <source>
        <dbReference type="Proteomes" id="UP001301769"/>
    </source>
</evidence>
<accession>A0AAN6XTY8</accession>
<protein>
    <submittedName>
        <fullName evidence="1">Uncharacterized protein</fullName>
    </submittedName>
</protein>
<comment type="caution">
    <text evidence="1">The sequence shown here is derived from an EMBL/GenBank/DDBJ whole genome shotgun (WGS) entry which is preliminary data.</text>
</comment>
<dbReference type="Proteomes" id="UP001301769">
    <property type="component" value="Unassembled WGS sequence"/>
</dbReference>
<keyword evidence="2" id="KW-1185">Reference proteome</keyword>
<dbReference type="AlphaFoldDB" id="A0AAN6XTY8"/>
<sequence>MVDSIQEQGPPLWLAAATRTKSLSTLPNDFPIIDLTPEGVLDDPLDLDQEESINSAADAEVSDSTERQYESLDVQLDRYGSQRAASTLHIKGDAPTVSQFSLISSAFPNVKQLYIQTGIFERWNNDGFPSHSTWPLELLVICDACGEVITAEPVINGEIEHLVFYLTHNLKFEGCSDVAEDPDDVSQWLINTTTGLPFYETRASMEPRVESKLKKMEILENDAIETLVRFTVAHFDTVESIEELTIRSLDGTDMIYLPGGGFGAILPHLENIKYLDLNNEDSVVEEHLSKQWLIYGLPPNLETFCFRGPTAVATGNGGRWLAEWARAFSNTDYLPKLTKVGFWLDQPAGLGADDEEVAPHLLEEIVAARTKVEEILGPVLSERGIQWVDWDEEGAWRDPWFDEWWPGHAMDEQD</sequence>
<reference evidence="1" key="1">
    <citation type="journal article" date="2023" name="Mol. Phylogenet. Evol.">
        <title>Genome-scale phylogeny and comparative genomics of the fungal order Sordariales.</title>
        <authorList>
            <person name="Hensen N."/>
            <person name="Bonometti L."/>
            <person name="Westerberg I."/>
            <person name="Brannstrom I.O."/>
            <person name="Guillou S."/>
            <person name="Cros-Aarteil S."/>
            <person name="Calhoun S."/>
            <person name="Haridas S."/>
            <person name="Kuo A."/>
            <person name="Mondo S."/>
            <person name="Pangilinan J."/>
            <person name="Riley R."/>
            <person name="LaButti K."/>
            <person name="Andreopoulos B."/>
            <person name="Lipzen A."/>
            <person name="Chen C."/>
            <person name="Yan M."/>
            <person name="Daum C."/>
            <person name="Ng V."/>
            <person name="Clum A."/>
            <person name="Steindorff A."/>
            <person name="Ohm R.A."/>
            <person name="Martin F."/>
            <person name="Silar P."/>
            <person name="Natvig D.O."/>
            <person name="Lalanne C."/>
            <person name="Gautier V."/>
            <person name="Ament-Velasquez S.L."/>
            <person name="Kruys A."/>
            <person name="Hutchinson M.I."/>
            <person name="Powell A.J."/>
            <person name="Barry K."/>
            <person name="Miller A.N."/>
            <person name="Grigoriev I.V."/>
            <person name="Debuchy R."/>
            <person name="Gladieux P."/>
            <person name="Hiltunen Thoren M."/>
            <person name="Johannesson H."/>
        </authorList>
    </citation>
    <scope>NUCLEOTIDE SEQUENCE</scope>
    <source>
        <strain evidence="1">PSN293</strain>
    </source>
</reference>
<organism evidence="1 2">
    <name type="scientific">Rhypophila decipiens</name>
    <dbReference type="NCBI Taxonomy" id="261697"/>
    <lineage>
        <taxon>Eukaryota</taxon>
        <taxon>Fungi</taxon>
        <taxon>Dikarya</taxon>
        <taxon>Ascomycota</taxon>
        <taxon>Pezizomycotina</taxon>
        <taxon>Sordariomycetes</taxon>
        <taxon>Sordariomycetidae</taxon>
        <taxon>Sordariales</taxon>
        <taxon>Naviculisporaceae</taxon>
        <taxon>Rhypophila</taxon>
    </lineage>
</organism>
<evidence type="ECO:0000313" key="1">
    <source>
        <dbReference type="EMBL" id="KAK4206561.1"/>
    </source>
</evidence>
<dbReference type="EMBL" id="MU858386">
    <property type="protein sequence ID" value="KAK4206561.1"/>
    <property type="molecule type" value="Genomic_DNA"/>
</dbReference>
<reference evidence="1" key="2">
    <citation type="submission" date="2023-05" db="EMBL/GenBank/DDBJ databases">
        <authorList>
            <consortium name="Lawrence Berkeley National Laboratory"/>
            <person name="Steindorff A."/>
            <person name="Hensen N."/>
            <person name="Bonometti L."/>
            <person name="Westerberg I."/>
            <person name="Brannstrom I.O."/>
            <person name="Guillou S."/>
            <person name="Cros-Aarteil S."/>
            <person name="Calhoun S."/>
            <person name="Haridas S."/>
            <person name="Kuo A."/>
            <person name="Mondo S."/>
            <person name="Pangilinan J."/>
            <person name="Riley R."/>
            <person name="Labutti K."/>
            <person name="Andreopoulos B."/>
            <person name="Lipzen A."/>
            <person name="Chen C."/>
            <person name="Yanf M."/>
            <person name="Daum C."/>
            <person name="Ng V."/>
            <person name="Clum A."/>
            <person name="Ohm R."/>
            <person name="Martin F."/>
            <person name="Silar P."/>
            <person name="Natvig D."/>
            <person name="Lalanne C."/>
            <person name="Gautier V."/>
            <person name="Ament-Velasquez S.L."/>
            <person name="Kruys A."/>
            <person name="Hutchinson M.I."/>
            <person name="Powell A.J."/>
            <person name="Barry K."/>
            <person name="Miller A.N."/>
            <person name="Grigoriev I.V."/>
            <person name="Debuchy R."/>
            <person name="Gladieux P."/>
            <person name="Thoren M.H."/>
            <person name="Johannesson H."/>
        </authorList>
    </citation>
    <scope>NUCLEOTIDE SEQUENCE</scope>
    <source>
        <strain evidence="1">PSN293</strain>
    </source>
</reference>
<name>A0AAN6XTY8_9PEZI</name>
<proteinExistence type="predicted"/>